<gene>
    <name evidence="2" type="ORF">Sradi_0365700</name>
</gene>
<feature type="compositionally biased region" description="Basic and acidic residues" evidence="1">
    <location>
        <begin position="183"/>
        <end position="202"/>
    </location>
</feature>
<feature type="compositionally biased region" description="Basic residues" evidence="1">
    <location>
        <begin position="1"/>
        <end position="10"/>
    </location>
</feature>
<evidence type="ECO:0000256" key="1">
    <source>
        <dbReference type="SAM" id="MobiDB-lite"/>
    </source>
</evidence>
<reference evidence="2" key="1">
    <citation type="submission" date="2020-06" db="EMBL/GenBank/DDBJ databases">
        <authorList>
            <person name="Li T."/>
            <person name="Hu X."/>
            <person name="Zhang T."/>
            <person name="Song X."/>
            <person name="Zhang H."/>
            <person name="Dai N."/>
            <person name="Sheng W."/>
            <person name="Hou X."/>
            <person name="Wei L."/>
        </authorList>
    </citation>
    <scope>NUCLEOTIDE SEQUENCE</scope>
    <source>
        <strain evidence="2">G02</strain>
        <tissue evidence="2">Leaf</tissue>
    </source>
</reference>
<feature type="region of interest" description="Disordered" evidence="1">
    <location>
        <begin position="1"/>
        <end position="41"/>
    </location>
</feature>
<feature type="compositionally biased region" description="Acidic residues" evidence="1">
    <location>
        <begin position="106"/>
        <end position="168"/>
    </location>
</feature>
<feature type="compositionally biased region" description="Basic and acidic residues" evidence="1">
    <location>
        <begin position="223"/>
        <end position="232"/>
    </location>
</feature>
<protein>
    <submittedName>
        <fullName evidence="2">Uncharacterized protein</fullName>
    </submittedName>
</protein>
<organism evidence="2">
    <name type="scientific">Sesamum radiatum</name>
    <name type="common">Black benniseed</name>
    <dbReference type="NCBI Taxonomy" id="300843"/>
    <lineage>
        <taxon>Eukaryota</taxon>
        <taxon>Viridiplantae</taxon>
        <taxon>Streptophyta</taxon>
        <taxon>Embryophyta</taxon>
        <taxon>Tracheophyta</taxon>
        <taxon>Spermatophyta</taxon>
        <taxon>Magnoliopsida</taxon>
        <taxon>eudicotyledons</taxon>
        <taxon>Gunneridae</taxon>
        <taxon>Pentapetalae</taxon>
        <taxon>asterids</taxon>
        <taxon>lamiids</taxon>
        <taxon>Lamiales</taxon>
        <taxon>Pedaliaceae</taxon>
        <taxon>Sesamum</taxon>
    </lineage>
</organism>
<dbReference type="EMBL" id="JACGWJ010000002">
    <property type="protein sequence ID" value="KAL0436578.1"/>
    <property type="molecule type" value="Genomic_DNA"/>
</dbReference>
<name>A0AAW2W5A2_SESRA</name>
<accession>A0AAW2W5A2</accession>
<sequence>MVSTRGKKKIASSNKILEENEAAENGLAETQASGSLTVDVEEPKLDAQLEDKVELTVDEAINEKNEEMDGKKESEKVAIVDNDDDNTILAEMNSYDMAELEKIATEDDEEDIIWEDHEEYFEEENEENVDDDYEVSEEEVTEEEEDGEDDISKDEATEEDNDEDEISAEEAKEQEVNEQNTQEQKKLQKEMEGKPNQKKMEGKLIGIRQGKWKEVSISRNPVKKAERWEQGG</sequence>
<dbReference type="AlphaFoldDB" id="A0AAW2W5A2"/>
<reference evidence="2" key="2">
    <citation type="journal article" date="2024" name="Plant">
        <title>Genomic evolution and insights into agronomic trait innovations of Sesamum species.</title>
        <authorList>
            <person name="Miao H."/>
            <person name="Wang L."/>
            <person name="Qu L."/>
            <person name="Liu H."/>
            <person name="Sun Y."/>
            <person name="Le M."/>
            <person name="Wang Q."/>
            <person name="Wei S."/>
            <person name="Zheng Y."/>
            <person name="Lin W."/>
            <person name="Duan Y."/>
            <person name="Cao H."/>
            <person name="Xiong S."/>
            <person name="Wang X."/>
            <person name="Wei L."/>
            <person name="Li C."/>
            <person name="Ma Q."/>
            <person name="Ju M."/>
            <person name="Zhao R."/>
            <person name="Li G."/>
            <person name="Mu C."/>
            <person name="Tian Q."/>
            <person name="Mei H."/>
            <person name="Zhang T."/>
            <person name="Gao T."/>
            <person name="Zhang H."/>
        </authorList>
    </citation>
    <scope>NUCLEOTIDE SEQUENCE</scope>
    <source>
        <strain evidence="2">G02</strain>
    </source>
</reference>
<feature type="region of interest" description="Disordered" evidence="1">
    <location>
        <begin position="106"/>
        <end position="232"/>
    </location>
</feature>
<comment type="caution">
    <text evidence="2">The sequence shown here is derived from an EMBL/GenBank/DDBJ whole genome shotgun (WGS) entry which is preliminary data.</text>
</comment>
<evidence type="ECO:0000313" key="2">
    <source>
        <dbReference type="EMBL" id="KAL0436578.1"/>
    </source>
</evidence>
<proteinExistence type="predicted"/>